<reference evidence="9 10" key="1">
    <citation type="submission" date="2025-05" db="UniProtKB">
        <authorList>
            <consortium name="RefSeq"/>
        </authorList>
    </citation>
    <scope>IDENTIFICATION</scope>
    <source>
        <tissue evidence="9 10">Muscle</tissue>
    </source>
</reference>
<evidence type="ECO:0000313" key="8">
    <source>
        <dbReference type="Proteomes" id="UP000694941"/>
    </source>
</evidence>
<evidence type="ECO:0000256" key="6">
    <source>
        <dbReference type="SAM" id="MobiDB-lite"/>
    </source>
</evidence>
<name>A0ABM1BRF7_LIMPO</name>
<dbReference type="Gene3D" id="2.30.30.140">
    <property type="match status" value="1"/>
</dbReference>
<feature type="domain" description="Chromo" evidence="7">
    <location>
        <begin position="10"/>
        <end position="90"/>
    </location>
</feature>
<evidence type="ECO:0000256" key="5">
    <source>
        <dbReference type="ARBA" id="ARBA00023242"/>
    </source>
</evidence>
<feature type="compositionally biased region" description="Polar residues" evidence="6">
    <location>
        <begin position="313"/>
        <end position="337"/>
    </location>
</feature>
<feature type="compositionally biased region" description="Low complexity" evidence="6">
    <location>
        <begin position="413"/>
        <end position="425"/>
    </location>
</feature>
<evidence type="ECO:0000313" key="10">
    <source>
        <dbReference type="RefSeq" id="XP_013787218.1"/>
    </source>
</evidence>
<dbReference type="PANTHER" id="PTHR10880">
    <property type="entry name" value="MORTALITY FACTOR 4-LIKE PROTEIN"/>
    <property type="match status" value="1"/>
</dbReference>
<organism evidence="8 9">
    <name type="scientific">Limulus polyphemus</name>
    <name type="common">Atlantic horseshoe crab</name>
    <dbReference type="NCBI Taxonomy" id="6850"/>
    <lineage>
        <taxon>Eukaryota</taxon>
        <taxon>Metazoa</taxon>
        <taxon>Ecdysozoa</taxon>
        <taxon>Arthropoda</taxon>
        <taxon>Chelicerata</taxon>
        <taxon>Merostomata</taxon>
        <taxon>Xiphosura</taxon>
        <taxon>Limulidae</taxon>
        <taxon>Limulus</taxon>
    </lineage>
</organism>
<dbReference type="RefSeq" id="XP_013787217.1">
    <property type="nucleotide sequence ID" value="XM_013931763.2"/>
</dbReference>
<dbReference type="RefSeq" id="XP_013787218.1">
    <property type="nucleotide sequence ID" value="XM_013931764.2"/>
</dbReference>
<dbReference type="InterPro" id="IPR053820">
    <property type="entry name" value="MSL3_chromo-like"/>
</dbReference>
<evidence type="ECO:0000259" key="7">
    <source>
        <dbReference type="SMART" id="SM00298"/>
    </source>
</evidence>
<evidence type="ECO:0000256" key="2">
    <source>
        <dbReference type="ARBA" id="ARBA00022853"/>
    </source>
</evidence>
<dbReference type="InterPro" id="IPR000953">
    <property type="entry name" value="Chromo/chromo_shadow_dom"/>
</dbReference>
<keyword evidence="3" id="KW-0805">Transcription regulation</keyword>
<keyword evidence="8" id="KW-1185">Reference proteome</keyword>
<feature type="compositionally biased region" description="Basic and acidic residues" evidence="6">
    <location>
        <begin position="379"/>
        <end position="388"/>
    </location>
</feature>
<proteinExistence type="predicted"/>
<dbReference type="InterPro" id="IPR008676">
    <property type="entry name" value="MRG"/>
</dbReference>
<evidence type="ECO:0000256" key="4">
    <source>
        <dbReference type="ARBA" id="ARBA00023163"/>
    </source>
</evidence>
<dbReference type="SMART" id="SM00298">
    <property type="entry name" value="CHROMO"/>
    <property type="match status" value="1"/>
</dbReference>
<keyword evidence="2" id="KW-0156">Chromatin regulator</keyword>
<evidence type="ECO:0000256" key="3">
    <source>
        <dbReference type="ARBA" id="ARBA00023015"/>
    </source>
</evidence>
<feature type="compositionally biased region" description="Polar residues" evidence="6">
    <location>
        <begin position="288"/>
        <end position="306"/>
    </location>
</feature>
<keyword evidence="4" id="KW-0804">Transcription</keyword>
<feature type="compositionally biased region" description="Polar residues" evidence="6">
    <location>
        <begin position="369"/>
        <end position="378"/>
    </location>
</feature>
<gene>
    <name evidence="9 10 11 12" type="primary">LOC106471176</name>
</gene>
<evidence type="ECO:0000313" key="11">
    <source>
        <dbReference type="RefSeq" id="XP_013787219.1"/>
    </source>
</evidence>
<evidence type="ECO:0000313" key="9">
    <source>
        <dbReference type="RefSeq" id="XP_013787217.1"/>
    </source>
</evidence>
<dbReference type="PANTHER" id="PTHR10880:SF15">
    <property type="entry name" value="MSL COMPLEX SUBUNIT 3"/>
    <property type="match status" value="1"/>
</dbReference>
<accession>A0ABM1BRF7</accession>
<evidence type="ECO:0000256" key="1">
    <source>
        <dbReference type="ARBA" id="ARBA00004123"/>
    </source>
</evidence>
<comment type="subcellular location">
    <subcellularLocation>
        <location evidence="1">Nucleus</location>
    </subcellularLocation>
</comment>
<keyword evidence="5" id="KW-0539">Nucleus</keyword>
<feature type="region of interest" description="Disordered" evidence="6">
    <location>
        <begin position="286"/>
        <end position="393"/>
    </location>
</feature>
<feature type="region of interest" description="Disordered" evidence="6">
    <location>
        <begin position="124"/>
        <end position="143"/>
    </location>
</feature>
<dbReference type="InterPro" id="IPR038217">
    <property type="entry name" value="MRG_C_sf"/>
</dbReference>
<dbReference type="RefSeq" id="XP_013787219.1">
    <property type="nucleotide sequence ID" value="XM_013931765.2"/>
</dbReference>
<dbReference type="Proteomes" id="UP000694941">
    <property type="component" value="Unplaced"/>
</dbReference>
<dbReference type="PROSITE" id="PS51640">
    <property type="entry name" value="MRG"/>
    <property type="match status" value="1"/>
</dbReference>
<dbReference type="InterPro" id="IPR026541">
    <property type="entry name" value="MRG_dom"/>
</dbReference>
<dbReference type="InterPro" id="IPR016197">
    <property type="entry name" value="Chromo-like_dom_sf"/>
</dbReference>
<dbReference type="RefSeq" id="XP_022255519.1">
    <property type="nucleotide sequence ID" value="XM_022399811.1"/>
</dbReference>
<protein>
    <submittedName>
        <fullName evidence="9 10">Male-specific lethal 3 homolog isoform X1</fullName>
    </submittedName>
</protein>
<feature type="region of interest" description="Disordered" evidence="6">
    <location>
        <begin position="413"/>
        <end position="447"/>
    </location>
</feature>
<dbReference type="GeneID" id="106471176"/>
<dbReference type="SUPFAM" id="SSF54160">
    <property type="entry name" value="Chromo domain-like"/>
    <property type="match status" value="1"/>
</dbReference>
<dbReference type="Pfam" id="PF05712">
    <property type="entry name" value="MRG"/>
    <property type="match status" value="1"/>
</dbReference>
<sequence>MVSTRGVKFKFSEGEKVLCYEPDPTKAKVLYESKVLELVVNRDTRGRKVPEYLVHFSGWNSSWDRCVSEDYICPDTEDNRKLQKQLAEEAAEKLKGSRRKLPPVIKETLNKKLCKETEKENKNELAKRLEESSTESESSEDEEIDHIVEITIPGILREILEEDYHNINNKKMLVRLPSEPNVVSLLEAYAKSVAVNTVCSSPPKNSKNHSQSQHLSADSRIRIELCREVVDGFRVFFDFTLPSLLLYRSEKSQYSSVRNFQVPAHPLTSVTHNSDSVEIITKEHREVSTQQIPSCNGTSRKTSSAASVLHLPTSLSGRRSCNARYSASSEHLSTSEPVKSHLHMRRDSQGLSDSASNSSPPRRLLRSSGPTVQNQLKSNNKETSDSESCHPTSATVHHNLRAISLAFQGVHSSTTSSSVPHVNTSQLSSLAQRTQPPPPLSLTSVHVASASSSASSTYSGPSTPPLNNSALCLRESSQVLDEVLTWQLVPESVYRKIPPPPSVVYGAHHLLRMFVKLPELLHKMSLSHRKLNPVLQHIHGLLQYLTERHEELFPSSFYIVTEDESIGSST</sequence>
<dbReference type="Pfam" id="PF22732">
    <property type="entry name" value="MSL3_chromo-like"/>
    <property type="match status" value="1"/>
</dbReference>
<dbReference type="Gene3D" id="1.10.274.30">
    <property type="entry name" value="MRG domain"/>
    <property type="match status" value="2"/>
</dbReference>
<evidence type="ECO:0000313" key="12">
    <source>
        <dbReference type="RefSeq" id="XP_022255519.1"/>
    </source>
</evidence>
<feature type="compositionally biased region" description="Low complexity" evidence="6">
    <location>
        <begin position="354"/>
        <end position="368"/>
    </location>
</feature>
<feature type="compositionally biased region" description="Acidic residues" evidence="6">
    <location>
        <begin position="132"/>
        <end position="143"/>
    </location>
</feature>